<keyword evidence="9" id="KW-1185">Reference proteome</keyword>
<evidence type="ECO:0000256" key="4">
    <source>
        <dbReference type="ARBA" id="ARBA00022989"/>
    </source>
</evidence>
<dbReference type="AlphaFoldDB" id="A0A0F6YJT7"/>
<accession>A0A0F6YJT7</accession>
<feature type="transmembrane region" description="Helical" evidence="6">
    <location>
        <begin position="58"/>
        <end position="78"/>
    </location>
</feature>
<keyword evidence="3 6" id="KW-0812">Transmembrane</keyword>
<feature type="transmembrane region" description="Helical" evidence="6">
    <location>
        <begin position="143"/>
        <end position="166"/>
    </location>
</feature>
<dbReference type="PANTHER" id="PTHR42709">
    <property type="entry name" value="ALKALINE PHOSPHATASE LIKE PROTEIN"/>
    <property type="match status" value="1"/>
</dbReference>
<name>A0A0F6YJT7_9BACT</name>
<comment type="subcellular location">
    <subcellularLocation>
        <location evidence="1">Cell membrane</location>
        <topology evidence="1">Multi-pass membrane protein</topology>
    </subcellularLocation>
</comment>
<dbReference type="Proteomes" id="UP000034883">
    <property type="component" value="Chromosome"/>
</dbReference>
<keyword evidence="5 6" id="KW-0472">Membrane</keyword>
<dbReference type="PANTHER" id="PTHR42709:SF6">
    <property type="entry name" value="UNDECAPRENYL PHOSPHATE TRANSPORTER A"/>
    <property type="match status" value="1"/>
</dbReference>
<dbReference type="Pfam" id="PF09335">
    <property type="entry name" value="VTT_dom"/>
    <property type="match status" value="1"/>
</dbReference>
<evidence type="ECO:0000256" key="5">
    <source>
        <dbReference type="ARBA" id="ARBA00023136"/>
    </source>
</evidence>
<evidence type="ECO:0000256" key="3">
    <source>
        <dbReference type="ARBA" id="ARBA00022692"/>
    </source>
</evidence>
<dbReference type="InterPro" id="IPR051311">
    <property type="entry name" value="DedA_domain"/>
</dbReference>
<reference evidence="8 9" key="1">
    <citation type="submission" date="2015-03" db="EMBL/GenBank/DDBJ databases">
        <title>Genome assembly of Sandaracinus amylolyticus DSM 53668.</title>
        <authorList>
            <person name="Sharma G."/>
            <person name="Subramanian S."/>
        </authorList>
    </citation>
    <scope>NUCLEOTIDE SEQUENCE [LARGE SCALE GENOMIC DNA]</scope>
    <source>
        <strain evidence="8 9">DSM 53668</strain>
    </source>
</reference>
<dbReference type="EMBL" id="CP011125">
    <property type="protein sequence ID" value="AKF08453.1"/>
    <property type="molecule type" value="Genomic_DNA"/>
</dbReference>
<sequence length="215" mass="23061">MEGTAEEIMRWLERSEGPLGYVVLALASLVEYVVPPFPGDTVALFGIFLAATADWSAAWVYLALNAGAIGGGMIAYGFGRAVSSPERRPRWLCGPRTTRAIEQITARYEKHGAVYLAINRFVPALRAFFFVGAGIARLPWPAVVLWGGLSAAVWNGVLLGVGWTVGESWDEMLAWARAYSAVATALVVLVVLALVARALVRRARTSSRSDGAPPA</sequence>
<evidence type="ECO:0000259" key="7">
    <source>
        <dbReference type="Pfam" id="PF09335"/>
    </source>
</evidence>
<keyword evidence="2" id="KW-1003">Cell membrane</keyword>
<protein>
    <submittedName>
        <fullName evidence="8">DedA protein</fullName>
    </submittedName>
</protein>
<feature type="transmembrane region" description="Helical" evidence="6">
    <location>
        <begin position="178"/>
        <end position="200"/>
    </location>
</feature>
<keyword evidence="4 6" id="KW-1133">Transmembrane helix</keyword>
<evidence type="ECO:0000256" key="1">
    <source>
        <dbReference type="ARBA" id="ARBA00004651"/>
    </source>
</evidence>
<dbReference type="KEGG" id="samy:DB32_005602"/>
<feature type="domain" description="VTT" evidence="7">
    <location>
        <begin position="37"/>
        <end position="163"/>
    </location>
</feature>
<evidence type="ECO:0000313" key="9">
    <source>
        <dbReference type="Proteomes" id="UP000034883"/>
    </source>
</evidence>
<dbReference type="GO" id="GO:0005886">
    <property type="term" value="C:plasma membrane"/>
    <property type="evidence" value="ECO:0007669"/>
    <property type="project" value="UniProtKB-SubCell"/>
</dbReference>
<dbReference type="InterPro" id="IPR032816">
    <property type="entry name" value="VTT_dom"/>
</dbReference>
<evidence type="ECO:0000256" key="6">
    <source>
        <dbReference type="SAM" id="Phobius"/>
    </source>
</evidence>
<evidence type="ECO:0000313" key="8">
    <source>
        <dbReference type="EMBL" id="AKF08453.1"/>
    </source>
</evidence>
<gene>
    <name evidence="8" type="ORF">DB32_005602</name>
</gene>
<proteinExistence type="predicted"/>
<feature type="transmembrane region" description="Helical" evidence="6">
    <location>
        <begin position="19"/>
        <end position="38"/>
    </location>
</feature>
<organism evidence="8 9">
    <name type="scientific">Sandaracinus amylolyticus</name>
    <dbReference type="NCBI Taxonomy" id="927083"/>
    <lineage>
        <taxon>Bacteria</taxon>
        <taxon>Pseudomonadati</taxon>
        <taxon>Myxococcota</taxon>
        <taxon>Polyangia</taxon>
        <taxon>Polyangiales</taxon>
        <taxon>Sandaracinaceae</taxon>
        <taxon>Sandaracinus</taxon>
    </lineage>
</organism>
<dbReference type="STRING" id="927083.DB32_005602"/>
<evidence type="ECO:0000256" key="2">
    <source>
        <dbReference type="ARBA" id="ARBA00022475"/>
    </source>
</evidence>